<evidence type="ECO:0000313" key="1">
    <source>
        <dbReference type="EMBL" id="CUH62999.1"/>
    </source>
</evidence>
<dbReference type="RefSeq" id="WP_058261226.1">
    <property type="nucleotide sequence ID" value="NZ_CP051181.1"/>
</dbReference>
<accession>A0A0P1F5H7</accession>
<gene>
    <name evidence="1" type="ORF">TG4357_00421</name>
</gene>
<proteinExistence type="predicted"/>
<dbReference type="AlphaFoldDB" id="A0A0P1F5H7"/>
<protein>
    <submittedName>
        <fullName evidence="1">Phage gp6-like head-tail connector protein</fullName>
    </submittedName>
</protein>
<dbReference type="CDD" id="cd08054">
    <property type="entry name" value="gp6"/>
    <property type="match status" value="1"/>
</dbReference>
<evidence type="ECO:0000313" key="2">
    <source>
        <dbReference type="Proteomes" id="UP000051587"/>
    </source>
</evidence>
<dbReference type="OrthoDB" id="8478788at2"/>
<dbReference type="Proteomes" id="UP000051587">
    <property type="component" value="Unassembled WGS sequence"/>
</dbReference>
<sequence length="199" mass="21471">MMLVEETSVPIAVLPVPELKAHLRLGSGFAEDDLQNAVLESFLRAAMAAAEARTGKILIEREFSWILGDWRDAEAQALPVAPISAVSAVVLIDRMGVETMMSASSYRLVQDSQHPLLCPVSTLLPMVPTDGTVRIEMTAGYGAGWGDIPADLAQAVLMLAAHYYEYRFDTALSGGCMPFGVTSLLERYRPVRISAGSLS</sequence>
<dbReference type="InterPro" id="IPR006450">
    <property type="entry name" value="Phage_HK97_gp6-like"/>
</dbReference>
<dbReference type="NCBIfam" id="TIGR01560">
    <property type="entry name" value="put_DNA_pack"/>
    <property type="match status" value="1"/>
</dbReference>
<name>A0A0P1F5H7_THAGE</name>
<organism evidence="1 2">
    <name type="scientific">Thalassovita gelatinovora</name>
    <name type="common">Thalassobius gelatinovorus</name>
    <dbReference type="NCBI Taxonomy" id="53501"/>
    <lineage>
        <taxon>Bacteria</taxon>
        <taxon>Pseudomonadati</taxon>
        <taxon>Pseudomonadota</taxon>
        <taxon>Alphaproteobacteria</taxon>
        <taxon>Rhodobacterales</taxon>
        <taxon>Roseobacteraceae</taxon>
        <taxon>Thalassovita</taxon>
    </lineage>
</organism>
<dbReference type="InterPro" id="IPR011738">
    <property type="entry name" value="Phage_CHP"/>
</dbReference>
<keyword evidence="2" id="KW-1185">Reference proteome</keyword>
<dbReference type="EMBL" id="CYSA01000005">
    <property type="protein sequence ID" value="CUH62999.1"/>
    <property type="molecule type" value="Genomic_DNA"/>
</dbReference>
<dbReference type="NCBIfam" id="TIGR02215">
    <property type="entry name" value="phage_chp_gp8"/>
    <property type="match status" value="1"/>
</dbReference>
<dbReference type="STRING" id="53501.SAMN04488043_103321"/>
<reference evidence="1 2" key="1">
    <citation type="submission" date="2015-09" db="EMBL/GenBank/DDBJ databases">
        <authorList>
            <consortium name="Swine Surveillance"/>
        </authorList>
    </citation>
    <scope>NUCLEOTIDE SEQUENCE [LARGE SCALE GENOMIC DNA]</scope>
    <source>
        <strain evidence="1 2">CECT 4357</strain>
    </source>
</reference>
<dbReference type="Gene3D" id="1.10.3230.30">
    <property type="entry name" value="Phage gp6-like head-tail connector protein"/>
    <property type="match status" value="1"/>
</dbReference>